<name>A0A8X6UBK3_NEPPI</name>
<keyword evidence="2" id="KW-0175">Coiled coil</keyword>
<organism evidence="3 4">
    <name type="scientific">Nephila pilipes</name>
    <name type="common">Giant wood spider</name>
    <name type="synonym">Nephila maculata</name>
    <dbReference type="NCBI Taxonomy" id="299642"/>
    <lineage>
        <taxon>Eukaryota</taxon>
        <taxon>Metazoa</taxon>
        <taxon>Ecdysozoa</taxon>
        <taxon>Arthropoda</taxon>
        <taxon>Chelicerata</taxon>
        <taxon>Arachnida</taxon>
        <taxon>Araneae</taxon>
        <taxon>Araneomorphae</taxon>
        <taxon>Entelegynae</taxon>
        <taxon>Araneoidea</taxon>
        <taxon>Nephilidae</taxon>
        <taxon>Nephila</taxon>
    </lineage>
</organism>
<reference evidence="3" key="1">
    <citation type="submission" date="2020-08" db="EMBL/GenBank/DDBJ databases">
        <title>Multicomponent nature underlies the extraordinary mechanical properties of spider dragline silk.</title>
        <authorList>
            <person name="Kono N."/>
            <person name="Nakamura H."/>
            <person name="Mori M."/>
            <person name="Yoshida Y."/>
            <person name="Ohtoshi R."/>
            <person name="Malay A.D."/>
            <person name="Moran D.A.P."/>
            <person name="Tomita M."/>
            <person name="Numata K."/>
            <person name="Arakawa K."/>
        </authorList>
    </citation>
    <scope>NUCLEOTIDE SEQUENCE</scope>
</reference>
<evidence type="ECO:0000313" key="3">
    <source>
        <dbReference type="EMBL" id="GFT97759.1"/>
    </source>
</evidence>
<dbReference type="EMBL" id="BMAW01122169">
    <property type="protein sequence ID" value="GFT97759.1"/>
    <property type="molecule type" value="Genomic_DNA"/>
</dbReference>
<feature type="coiled-coil region" evidence="2">
    <location>
        <begin position="327"/>
        <end position="358"/>
    </location>
</feature>
<dbReference type="GO" id="GO:0005576">
    <property type="term" value="C:extracellular region"/>
    <property type="evidence" value="ECO:0007669"/>
    <property type="project" value="InterPro"/>
</dbReference>
<dbReference type="GO" id="GO:0042157">
    <property type="term" value="P:lipoprotein metabolic process"/>
    <property type="evidence" value="ECO:0007669"/>
    <property type="project" value="InterPro"/>
</dbReference>
<comment type="similarity">
    <text evidence="1">Belongs to the apolipoprotein L family.</text>
</comment>
<dbReference type="PANTHER" id="PTHR14096">
    <property type="entry name" value="APOLIPOPROTEIN L"/>
    <property type="match status" value="1"/>
</dbReference>
<accession>A0A8X6UBK3</accession>
<evidence type="ECO:0000313" key="4">
    <source>
        <dbReference type="Proteomes" id="UP000887013"/>
    </source>
</evidence>
<dbReference type="Proteomes" id="UP000887013">
    <property type="component" value="Unassembled WGS sequence"/>
</dbReference>
<dbReference type="GO" id="GO:0008289">
    <property type="term" value="F:lipid binding"/>
    <property type="evidence" value="ECO:0007669"/>
    <property type="project" value="InterPro"/>
</dbReference>
<dbReference type="InterPro" id="IPR008405">
    <property type="entry name" value="ApoL"/>
</dbReference>
<dbReference type="GO" id="GO:0006869">
    <property type="term" value="P:lipid transport"/>
    <property type="evidence" value="ECO:0007669"/>
    <property type="project" value="InterPro"/>
</dbReference>
<dbReference type="AlphaFoldDB" id="A0A8X6UBK3"/>
<dbReference type="PANTHER" id="PTHR14096:SF28">
    <property type="entry name" value="APOLIPOPROTEIN L, 1-RELATED"/>
    <property type="match status" value="1"/>
</dbReference>
<dbReference type="Pfam" id="PF05461">
    <property type="entry name" value="ApoL"/>
    <property type="match status" value="2"/>
</dbReference>
<protein>
    <recommendedName>
        <fullName evidence="5">Apolipoprotein L3-like</fullName>
    </recommendedName>
</protein>
<evidence type="ECO:0000256" key="2">
    <source>
        <dbReference type="SAM" id="Coils"/>
    </source>
</evidence>
<evidence type="ECO:0008006" key="5">
    <source>
        <dbReference type="Google" id="ProtNLM"/>
    </source>
</evidence>
<keyword evidence="4" id="KW-1185">Reference proteome</keyword>
<dbReference type="GO" id="GO:0016020">
    <property type="term" value="C:membrane"/>
    <property type="evidence" value="ECO:0007669"/>
    <property type="project" value="TreeGrafter"/>
</dbReference>
<proteinExistence type="inferred from homology"/>
<gene>
    <name evidence="3" type="primary">NCL1_25292</name>
    <name evidence="3" type="ORF">NPIL_214471</name>
</gene>
<sequence>MFQLLDIAVKQFDSIALCTECSKILTDTLRDRNGSCQKQTEGKRGLKNVWCKSREEVLTTLHKVAEKIDKHHHNVNLATLTGISSSIAGGAAGIGGLILAPMSGGLSLALSAGGLVGTVAGSATTLGASIAEVYLTKDLTERASKVLETDAFYTRALSAAFKEILLHEQDVIAILSELKNEALLEDLEKVLKSSSCCDEIKKRFSHMKDGANSLEDILILVKSLYPEDHEFLHQLKKTDDLFGEAPTLSSTLSSSSGFFQGLKELATVGPETLKSISGAALQSTAASSAQIASCATQVITAGLGAVFVALDIYQFMQTSKNYDEGSKTELANKMRRVAEDLEKEKLQIMKLNEFYRQQIHVDIINDTS</sequence>
<dbReference type="OrthoDB" id="6431189at2759"/>
<comment type="caution">
    <text evidence="3">The sequence shown here is derived from an EMBL/GenBank/DDBJ whole genome shotgun (WGS) entry which is preliminary data.</text>
</comment>
<evidence type="ECO:0000256" key="1">
    <source>
        <dbReference type="ARBA" id="ARBA00010090"/>
    </source>
</evidence>